<accession>A0A8X8G9A7</accession>
<dbReference type="InterPro" id="IPR006121">
    <property type="entry name" value="HMA_dom"/>
</dbReference>
<evidence type="ECO:0000313" key="3">
    <source>
        <dbReference type="EMBL" id="MBU2724511.1"/>
    </source>
</evidence>
<dbReference type="PANTHER" id="PTHR46594">
    <property type="entry name" value="P-TYPE CATION-TRANSPORTING ATPASE"/>
    <property type="match status" value="1"/>
</dbReference>
<name>A0A8X8G9A7_ACIFI</name>
<gene>
    <name evidence="3" type="ORF">HF568_15245</name>
</gene>
<evidence type="ECO:0000259" key="2">
    <source>
        <dbReference type="PROSITE" id="PS50846"/>
    </source>
</evidence>
<sequence length="102" mass="10795">IGIDGMTCASCSTRVERALGKLPGVTSANVNLATERAEVLFDPQQLDAARIAEAIRESGYTPAEVLPQDKAKVVTQLQEQCRRVAFIGDGINDAPALAQANV</sequence>
<dbReference type="GO" id="GO:0046872">
    <property type="term" value="F:metal ion binding"/>
    <property type="evidence" value="ECO:0007669"/>
    <property type="project" value="UniProtKB-KW"/>
</dbReference>
<feature type="non-terminal residue" evidence="3">
    <location>
        <position position="102"/>
    </location>
</feature>
<feature type="domain" description="HMA" evidence="2">
    <location>
        <begin position="1"/>
        <end position="63"/>
    </location>
</feature>
<dbReference type="EMBL" id="JABBHS010000461">
    <property type="protein sequence ID" value="MBU2724511.1"/>
    <property type="molecule type" value="Genomic_DNA"/>
</dbReference>
<dbReference type="PANTHER" id="PTHR46594:SF4">
    <property type="entry name" value="P-TYPE CATION-TRANSPORTING ATPASE"/>
    <property type="match status" value="1"/>
</dbReference>
<dbReference type="PROSITE" id="PS01047">
    <property type="entry name" value="HMA_1"/>
    <property type="match status" value="1"/>
</dbReference>
<dbReference type="Proteomes" id="UP000887300">
    <property type="component" value="Unassembled WGS sequence"/>
</dbReference>
<feature type="non-terminal residue" evidence="3">
    <location>
        <position position="1"/>
    </location>
</feature>
<dbReference type="CDD" id="cd00371">
    <property type="entry name" value="HMA"/>
    <property type="match status" value="1"/>
</dbReference>
<protein>
    <submittedName>
        <fullName evidence="3">Heavy metal translocating P-type ATPase</fullName>
    </submittedName>
</protein>
<proteinExistence type="predicted"/>
<dbReference type="Pfam" id="PF00403">
    <property type="entry name" value="HMA"/>
    <property type="match status" value="1"/>
</dbReference>
<dbReference type="RefSeq" id="WP_215890775.1">
    <property type="nucleotide sequence ID" value="NZ_JABBHS010000461.1"/>
</dbReference>
<organism evidence="3 4">
    <name type="scientific">Acidithiobacillus ferridurans</name>
    <dbReference type="NCBI Taxonomy" id="1232575"/>
    <lineage>
        <taxon>Bacteria</taxon>
        <taxon>Pseudomonadati</taxon>
        <taxon>Pseudomonadota</taxon>
        <taxon>Acidithiobacillia</taxon>
        <taxon>Acidithiobacillales</taxon>
        <taxon>Acidithiobacillaceae</taxon>
        <taxon>Acidithiobacillus</taxon>
    </lineage>
</organism>
<comment type="caution">
    <text evidence="3">The sequence shown here is derived from an EMBL/GenBank/DDBJ whole genome shotgun (WGS) entry which is preliminary data.</text>
</comment>
<dbReference type="PROSITE" id="PS50846">
    <property type="entry name" value="HMA_2"/>
    <property type="match status" value="1"/>
</dbReference>
<evidence type="ECO:0000313" key="4">
    <source>
        <dbReference type="Proteomes" id="UP000887300"/>
    </source>
</evidence>
<dbReference type="InterPro" id="IPR036163">
    <property type="entry name" value="HMA_dom_sf"/>
</dbReference>
<reference evidence="3" key="1">
    <citation type="journal article" date="2021" name="ISME J.">
        <title>Genomic evolution of the class Acidithiobacillia: deep-branching Proteobacteria living in extreme acidic conditions.</title>
        <authorList>
            <person name="Moya-Beltran A."/>
            <person name="Beard S."/>
            <person name="Rojas-Villalobos C."/>
            <person name="Issotta F."/>
            <person name="Gallardo Y."/>
            <person name="Ulloa R."/>
            <person name="Giaveno A."/>
            <person name="Degli Esposti M."/>
            <person name="Johnson D.B."/>
            <person name="Quatrini R."/>
        </authorList>
    </citation>
    <scope>NUCLEOTIDE SEQUENCE</scope>
    <source>
        <strain evidence="3">DSM 583</strain>
    </source>
</reference>
<dbReference type="SUPFAM" id="SSF56784">
    <property type="entry name" value="HAD-like"/>
    <property type="match status" value="1"/>
</dbReference>
<dbReference type="AlphaFoldDB" id="A0A8X8G9A7"/>
<dbReference type="FunFam" id="3.30.70.100:FF:000005">
    <property type="entry name" value="Copper-exporting P-type ATPase A"/>
    <property type="match status" value="1"/>
</dbReference>
<dbReference type="InterPro" id="IPR017969">
    <property type="entry name" value="Heavy-metal-associated_CS"/>
</dbReference>
<evidence type="ECO:0000256" key="1">
    <source>
        <dbReference type="ARBA" id="ARBA00022723"/>
    </source>
</evidence>
<dbReference type="InterPro" id="IPR036412">
    <property type="entry name" value="HAD-like_sf"/>
</dbReference>
<keyword evidence="1" id="KW-0479">Metal-binding</keyword>
<dbReference type="SUPFAM" id="SSF55008">
    <property type="entry name" value="HMA, heavy metal-associated domain"/>
    <property type="match status" value="1"/>
</dbReference>
<dbReference type="Gene3D" id="3.30.70.100">
    <property type="match status" value="1"/>
</dbReference>